<comment type="caution">
    <text evidence="15">The sequence shown here is derived from an EMBL/GenBank/DDBJ whole genome shotgun (WGS) entry which is preliminary data.</text>
</comment>
<feature type="transmembrane region" description="Helical" evidence="14">
    <location>
        <begin position="55"/>
        <end position="74"/>
    </location>
</feature>
<dbReference type="InterPro" id="IPR007482">
    <property type="entry name" value="Tyr_Pase-like_PTPLA"/>
</dbReference>
<evidence type="ECO:0000256" key="9">
    <source>
        <dbReference type="ARBA" id="ARBA00023098"/>
    </source>
</evidence>
<keyword evidence="16" id="KW-1185">Reference proteome</keyword>
<keyword evidence="14" id="KW-0256">Endoplasmic reticulum</keyword>
<gene>
    <name evidence="15" type="ORF">BZG36_01543</name>
</gene>
<keyword evidence="5 14" id="KW-0444">Lipid biosynthesis</keyword>
<dbReference type="GO" id="GO:0030148">
    <property type="term" value="P:sphingolipid biosynthetic process"/>
    <property type="evidence" value="ECO:0007669"/>
    <property type="project" value="EnsemblFungi"/>
</dbReference>
<name>A0A261Y3X7_9FUNG</name>
<evidence type="ECO:0000313" key="16">
    <source>
        <dbReference type="Proteomes" id="UP000242875"/>
    </source>
</evidence>
<evidence type="ECO:0000256" key="10">
    <source>
        <dbReference type="ARBA" id="ARBA00023136"/>
    </source>
</evidence>
<keyword evidence="6 14" id="KW-0812">Transmembrane</keyword>
<dbReference type="EMBL" id="MVBO01000017">
    <property type="protein sequence ID" value="OZJ05315.1"/>
    <property type="molecule type" value="Genomic_DNA"/>
</dbReference>
<evidence type="ECO:0000256" key="13">
    <source>
        <dbReference type="ARBA" id="ARBA00036671"/>
    </source>
</evidence>
<comment type="pathway">
    <text evidence="2 14">Lipid metabolism; fatty acid biosynthesis.</text>
</comment>
<dbReference type="AlphaFoldDB" id="A0A261Y3X7"/>
<keyword evidence="11 14" id="KW-0275">Fatty acid biosynthesis</keyword>
<evidence type="ECO:0000256" key="3">
    <source>
        <dbReference type="ARBA" id="ARBA00007811"/>
    </source>
</evidence>
<evidence type="ECO:0000256" key="6">
    <source>
        <dbReference type="ARBA" id="ARBA00022692"/>
    </source>
</evidence>
<dbReference type="GO" id="GO:0102158">
    <property type="term" value="F:very-long-chain (3R)-3-hydroxyacyl-CoA dehydratase activity"/>
    <property type="evidence" value="ECO:0007669"/>
    <property type="project" value="UniProtKB-EC"/>
</dbReference>
<keyword evidence="8 14" id="KW-1133">Transmembrane helix</keyword>
<feature type="transmembrane region" description="Helical" evidence="14">
    <location>
        <begin position="21"/>
        <end position="43"/>
    </location>
</feature>
<protein>
    <recommendedName>
        <fullName evidence="4 14">Very-long-chain (3R)-3-hydroxyacyl-CoA dehydratase</fullName>
        <ecNumber evidence="4 14">4.2.1.134</ecNumber>
    </recommendedName>
</protein>
<dbReference type="Proteomes" id="UP000242875">
    <property type="component" value="Unassembled WGS sequence"/>
</dbReference>
<comment type="subcellular location">
    <subcellularLocation>
        <location evidence="14">Endoplasmic reticulum membrane</location>
        <topology evidence="14">Multi-pass membrane protein</topology>
    </subcellularLocation>
    <subcellularLocation>
        <location evidence="1">Membrane</location>
        <topology evidence="1">Multi-pass membrane protein</topology>
    </subcellularLocation>
</comment>
<keyword evidence="10 14" id="KW-0472">Membrane</keyword>
<feature type="transmembrane region" description="Helical" evidence="14">
    <location>
        <begin position="86"/>
        <end position="104"/>
    </location>
</feature>
<organism evidence="15 16">
    <name type="scientific">Bifiguratus adelaidae</name>
    <dbReference type="NCBI Taxonomy" id="1938954"/>
    <lineage>
        <taxon>Eukaryota</taxon>
        <taxon>Fungi</taxon>
        <taxon>Fungi incertae sedis</taxon>
        <taxon>Mucoromycota</taxon>
        <taxon>Mucoromycotina</taxon>
        <taxon>Endogonomycetes</taxon>
        <taxon>Endogonales</taxon>
        <taxon>Endogonales incertae sedis</taxon>
        <taxon>Bifiguratus</taxon>
    </lineage>
</organism>
<feature type="transmembrane region" description="Helical" evidence="14">
    <location>
        <begin position="147"/>
        <end position="173"/>
    </location>
</feature>
<keyword evidence="9 14" id="KW-0443">Lipid metabolism</keyword>
<sequence>MAPKRDTRAKSAKPQPLLIKAYLILYNLASFLGWGYVLVGTLSTLATTGGDYAQVYGHVGTVCLWVQTAALLEVLHSLLGFVKSPIITTLIQVASRIMLVWGVVNLYPVAEVRQSPFYSSMMISWGVTECIRYAYYGLNLLGTVPSILLWCRYTFFYILYPTGAGSEAVLLWISTRFAEKLIGQWYYYFCWVVLATYPPGFYTMYTHMIGQRKRYLREASQTKKTE</sequence>
<dbReference type="GO" id="GO:0042761">
    <property type="term" value="P:very long-chain fatty acid biosynthetic process"/>
    <property type="evidence" value="ECO:0007669"/>
    <property type="project" value="TreeGrafter"/>
</dbReference>
<dbReference type="OrthoDB" id="46988at2759"/>
<dbReference type="GO" id="GO:0007034">
    <property type="term" value="P:vacuolar transport"/>
    <property type="evidence" value="ECO:0007669"/>
    <property type="project" value="EnsemblFungi"/>
</dbReference>
<keyword evidence="7 14" id="KW-0276">Fatty acid metabolism</keyword>
<dbReference type="PANTHER" id="PTHR11035:SF3">
    <property type="entry name" value="VERY-LONG-CHAIN (3R)-3-HYDROXYACYL-COA DEHYDRATASE"/>
    <property type="match status" value="1"/>
</dbReference>
<evidence type="ECO:0000313" key="15">
    <source>
        <dbReference type="EMBL" id="OZJ05315.1"/>
    </source>
</evidence>
<proteinExistence type="inferred from homology"/>
<evidence type="ECO:0000256" key="5">
    <source>
        <dbReference type="ARBA" id="ARBA00022516"/>
    </source>
</evidence>
<dbReference type="UniPathway" id="UPA00094"/>
<feature type="transmembrane region" description="Helical" evidence="14">
    <location>
        <begin position="185"/>
        <end position="205"/>
    </location>
</feature>
<comment type="similarity">
    <text evidence="3 14">Belongs to the very long-chain fatty acids dehydratase HACD family.</text>
</comment>
<accession>A0A261Y3X7</accession>
<reference evidence="15 16" key="1">
    <citation type="journal article" date="2017" name="Mycologia">
        <title>Bifiguratus adelaidae, gen. et sp. nov., a new member of Mucoromycotina in endophytic and soil-dwelling habitats.</title>
        <authorList>
            <person name="Torres-Cruz T.J."/>
            <person name="Billingsley Tobias T.L."/>
            <person name="Almatruk M."/>
            <person name="Hesse C."/>
            <person name="Kuske C.R."/>
            <person name="Desiro A."/>
            <person name="Benucci G.M."/>
            <person name="Bonito G."/>
            <person name="Stajich J.E."/>
            <person name="Dunlap C."/>
            <person name="Arnold A.E."/>
            <person name="Porras-Alfaro A."/>
        </authorList>
    </citation>
    <scope>NUCLEOTIDE SEQUENCE [LARGE SCALE GENOMIC DNA]</scope>
    <source>
        <strain evidence="15 16">AZ0501</strain>
    </source>
</reference>
<comment type="catalytic activity">
    <reaction evidence="13 14">
        <text>a very-long-chain (3R)-3-hydroxyacyl-CoA = a very-long-chain (2E)-enoyl-CoA + H2O</text>
        <dbReference type="Rhea" id="RHEA:45812"/>
        <dbReference type="ChEBI" id="CHEBI:15377"/>
        <dbReference type="ChEBI" id="CHEBI:83728"/>
        <dbReference type="ChEBI" id="CHEBI:85440"/>
        <dbReference type="EC" id="4.2.1.134"/>
    </reaction>
</comment>
<evidence type="ECO:0000256" key="12">
    <source>
        <dbReference type="ARBA" id="ARBA00023239"/>
    </source>
</evidence>
<dbReference type="Pfam" id="PF04387">
    <property type="entry name" value="PTPLA"/>
    <property type="match status" value="1"/>
</dbReference>
<evidence type="ECO:0000256" key="7">
    <source>
        <dbReference type="ARBA" id="ARBA00022832"/>
    </source>
</evidence>
<evidence type="ECO:0000256" key="14">
    <source>
        <dbReference type="RuleBase" id="RU363109"/>
    </source>
</evidence>
<dbReference type="EC" id="4.2.1.134" evidence="4 14"/>
<evidence type="ECO:0000256" key="11">
    <source>
        <dbReference type="ARBA" id="ARBA00023160"/>
    </source>
</evidence>
<keyword evidence="12 14" id="KW-0456">Lyase</keyword>
<dbReference type="GO" id="GO:0030497">
    <property type="term" value="P:fatty acid elongation"/>
    <property type="evidence" value="ECO:0007669"/>
    <property type="project" value="EnsemblFungi"/>
</dbReference>
<evidence type="ECO:0000256" key="2">
    <source>
        <dbReference type="ARBA" id="ARBA00005194"/>
    </source>
</evidence>
<evidence type="ECO:0000256" key="8">
    <source>
        <dbReference type="ARBA" id="ARBA00022989"/>
    </source>
</evidence>
<comment type="function">
    <text evidence="14">Catalyzes the third of the four reactions of the long-chain fatty acids elongation cycle. This endoplasmic reticulum-bound enzymatic process, allows the addition of two carbons to the chain of long- and very long-chain fatty acids/VLCFAs per cycle. This enzyme catalyzes the dehydration of the 3-hydroxyacyl-CoA intermediate into trans-2,3-enoyl-CoA, within each cycle of fatty acid elongation. Thereby, it participates to the production of VLCFAs of different chain lengths that are involved in multiple biological processes as precursors of membrane lipids and lipid mediators.</text>
</comment>
<evidence type="ECO:0000256" key="1">
    <source>
        <dbReference type="ARBA" id="ARBA00004141"/>
    </source>
</evidence>
<dbReference type="PANTHER" id="PTHR11035">
    <property type="entry name" value="VERY-LONG-CHAIN (3R)-3-HYDROXYACYL-COA DEHYDRATASE"/>
    <property type="match status" value="1"/>
</dbReference>
<evidence type="ECO:0000256" key="4">
    <source>
        <dbReference type="ARBA" id="ARBA00013122"/>
    </source>
</evidence>
<dbReference type="GO" id="GO:0000324">
    <property type="term" value="C:fungal-type vacuole"/>
    <property type="evidence" value="ECO:0007669"/>
    <property type="project" value="EnsemblFungi"/>
</dbReference>
<dbReference type="GO" id="GO:0005789">
    <property type="term" value="C:endoplasmic reticulum membrane"/>
    <property type="evidence" value="ECO:0007669"/>
    <property type="project" value="UniProtKB-SubCell"/>
</dbReference>